<name>A0A9W6GN64_9FUSO</name>
<dbReference type="Proteomes" id="UP001144471">
    <property type="component" value="Unassembled WGS sequence"/>
</dbReference>
<organism evidence="1 2">
    <name type="scientific">Propionigenium maris DSM 9537</name>
    <dbReference type="NCBI Taxonomy" id="1123000"/>
    <lineage>
        <taxon>Bacteria</taxon>
        <taxon>Fusobacteriati</taxon>
        <taxon>Fusobacteriota</taxon>
        <taxon>Fusobacteriia</taxon>
        <taxon>Fusobacteriales</taxon>
        <taxon>Fusobacteriaceae</taxon>
        <taxon>Propionigenium</taxon>
    </lineage>
</organism>
<evidence type="ECO:0000313" key="1">
    <source>
        <dbReference type="EMBL" id="GLI56637.1"/>
    </source>
</evidence>
<reference evidence="1" key="1">
    <citation type="submission" date="2022-12" db="EMBL/GenBank/DDBJ databases">
        <title>Reference genome sequencing for broad-spectrum identification of bacterial and archaeal isolates by mass spectrometry.</title>
        <authorList>
            <person name="Sekiguchi Y."/>
            <person name="Tourlousse D.M."/>
        </authorList>
    </citation>
    <scope>NUCLEOTIDE SEQUENCE</scope>
    <source>
        <strain evidence="1">10succ1</strain>
    </source>
</reference>
<proteinExistence type="predicted"/>
<dbReference type="AlphaFoldDB" id="A0A9W6GN64"/>
<accession>A0A9W6GN64</accession>
<gene>
    <name evidence="1" type="ORF">PM10SUCC1_21510</name>
</gene>
<sequence>MRMQFDREKSLWYATIDGYTYWADSNEALINLAWKLNVKIN</sequence>
<evidence type="ECO:0000313" key="2">
    <source>
        <dbReference type="Proteomes" id="UP001144471"/>
    </source>
</evidence>
<protein>
    <submittedName>
        <fullName evidence="1">Uncharacterized protein</fullName>
    </submittedName>
</protein>
<dbReference type="EMBL" id="BSDY01000009">
    <property type="protein sequence ID" value="GLI56637.1"/>
    <property type="molecule type" value="Genomic_DNA"/>
</dbReference>
<comment type="caution">
    <text evidence="1">The sequence shown here is derived from an EMBL/GenBank/DDBJ whole genome shotgun (WGS) entry which is preliminary data.</text>
</comment>
<dbReference type="RefSeq" id="WP_281835918.1">
    <property type="nucleotide sequence ID" value="NZ_BSDY01000009.1"/>
</dbReference>
<keyword evidence="2" id="KW-1185">Reference proteome</keyword>